<dbReference type="AlphaFoldDB" id="A0AAJ0GJD6"/>
<comment type="caution">
    <text evidence="2">The sequence shown here is derived from an EMBL/GenBank/DDBJ whole genome shotgun (WGS) entry which is preliminary data.</text>
</comment>
<feature type="signal peptide" evidence="1">
    <location>
        <begin position="1"/>
        <end position="18"/>
    </location>
</feature>
<reference evidence="2" key="1">
    <citation type="submission" date="2023-04" db="EMBL/GenBank/DDBJ databases">
        <title>Black Yeasts Isolated from many extreme environments.</title>
        <authorList>
            <person name="Coleine C."/>
            <person name="Stajich J.E."/>
            <person name="Selbmann L."/>
        </authorList>
    </citation>
    <scope>NUCLEOTIDE SEQUENCE</scope>
    <source>
        <strain evidence="2">CCFEE 5312</strain>
    </source>
</reference>
<organism evidence="2 3">
    <name type="scientific">Extremus antarcticus</name>
    <dbReference type="NCBI Taxonomy" id="702011"/>
    <lineage>
        <taxon>Eukaryota</taxon>
        <taxon>Fungi</taxon>
        <taxon>Dikarya</taxon>
        <taxon>Ascomycota</taxon>
        <taxon>Pezizomycotina</taxon>
        <taxon>Dothideomycetes</taxon>
        <taxon>Dothideomycetidae</taxon>
        <taxon>Mycosphaerellales</taxon>
        <taxon>Extremaceae</taxon>
        <taxon>Extremus</taxon>
    </lineage>
</organism>
<gene>
    <name evidence="2" type="ORF">LTR09_000311</name>
</gene>
<dbReference type="EMBL" id="JAWDJX010000001">
    <property type="protein sequence ID" value="KAK3058746.1"/>
    <property type="molecule type" value="Genomic_DNA"/>
</dbReference>
<name>A0AAJ0GJD6_9PEZI</name>
<feature type="chain" id="PRO_5042489152" evidence="1">
    <location>
        <begin position="19"/>
        <end position="146"/>
    </location>
</feature>
<keyword evidence="3" id="KW-1185">Reference proteome</keyword>
<keyword evidence="1" id="KW-0732">Signal</keyword>
<evidence type="ECO:0000256" key="1">
    <source>
        <dbReference type="SAM" id="SignalP"/>
    </source>
</evidence>
<protein>
    <submittedName>
        <fullName evidence="2">Uncharacterized protein</fullName>
    </submittedName>
</protein>
<accession>A0AAJ0GJD6</accession>
<dbReference type="Proteomes" id="UP001271007">
    <property type="component" value="Unassembled WGS sequence"/>
</dbReference>
<proteinExistence type="predicted"/>
<sequence length="146" mass="16366">MKYTTLTLLASLATLVVAAPPANHTKPLETRSLDASINWFERYDCQDKCVETGMCLMGQTNNGMWPSDSDWIGWDSGCWDRPDGANSIALSVSNGHKFTGISKSCNEWKGDDFKAQTWDLDSGASYGADKCNHFYHYHIKAVVYQW</sequence>
<evidence type="ECO:0000313" key="3">
    <source>
        <dbReference type="Proteomes" id="UP001271007"/>
    </source>
</evidence>
<evidence type="ECO:0000313" key="2">
    <source>
        <dbReference type="EMBL" id="KAK3058746.1"/>
    </source>
</evidence>